<keyword evidence="3" id="KW-0804">Transcription</keyword>
<dbReference type="Pfam" id="PF00440">
    <property type="entry name" value="TetR_N"/>
    <property type="match status" value="1"/>
</dbReference>
<evidence type="ECO:0000256" key="2">
    <source>
        <dbReference type="ARBA" id="ARBA00023125"/>
    </source>
</evidence>
<dbReference type="Proteomes" id="UP001203338">
    <property type="component" value="Unassembled WGS sequence"/>
</dbReference>
<dbReference type="InterPro" id="IPR023772">
    <property type="entry name" value="DNA-bd_HTH_TetR-type_CS"/>
</dbReference>
<dbReference type="PANTHER" id="PTHR47506">
    <property type="entry name" value="TRANSCRIPTIONAL REGULATORY PROTEIN"/>
    <property type="match status" value="1"/>
</dbReference>
<protein>
    <submittedName>
        <fullName evidence="6">TetR/AcrR family transcriptional regulator</fullName>
    </submittedName>
</protein>
<proteinExistence type="predicted"/>
<evidence type="ECO:0000256" key="1">
    <source>
        <dbReference type="ARBA" id="ARBA00023015"/>
    </source>
</evidence>
<dbReference type="PROSITE" id="PS01081">
    <property type="entry name" value="HTH_TETR_1"/>
    <property type="match status" value="1"/>
</dbReference>
<evidence type="ECO:0000256" key="4">
    <source>
        <dbReference type="PROSITE-ProRule" id="PRU00335"/>
    </source>
</evidence>
<keyword evidence="1" id="KW-0805">Transcription regulation</keyword>
<evidence type="ECO:0000259" key="5">
    <source>
        <dbReference type="PROSITE" id="PS50977"/>
    </source>
</evidence>
<keyword evidence="7" id="KW-1185">Reference proteome</keyword>
<evidence type="ECO:0000313" key="6">
    <source>
        <dbReference type="EMBL" id="MCL6270361.1"/>
    </source>
</evidence>
<dbReference type="Gene3D" id="1.10.357.10">
    <property type="entry name" value="Tetracycline Repressor, domain 2"/>
    <property type="match status" value="1"/>
</dbReference>
<accession>A0ABT0PGK2</accession>
<evidence type="ECO:0000313" key="7">
    <source>
        <dbReference type="Proteomes" id="UP001203338"/>
    </source>
</evidence>
<reference evidence="6 7" key="1">
    <citation type="submission" date="2022-05" db="EMBL/GenBank/DDBJ databases">
        <authorList>
            <person name="Park J.-S."/>
        </authorList>
    </citation>
    <scope>NUCLEOTIDE SEQUENCE [LARGE SCALE GENOMIC DNA]</scope>
    <source>
        <strain evidence="6 7">2012CJ34-2</strain>
    </source>
</reference>
<evidence type="ECO:0000256" key="3">
    <source>
        <dbReference type="ARBA" id="ARBA00023163"/>
    </source>
</evidence>
<name>A0ABT0PGK2_9GAMM</name>
<dbReference type="RefSeq" id="WP_249699561.1">
    <property type="nucleotide sequence ID" value="NZ_JAMFLX010000012.1"/>
</dbReference>
<dbReference type="SUPFAM" id="SSF46689">
    <property type="entry name" value="Homeodomain-like"/>
    <property type="match status" value="1"/>
</dbReference>
<dbReference type="InterPro" id="IPR001647">
    <property type="entry name" value="HTH_TetR"/>
</dbReference>
<dbReference type="EMBL" id="JAMFLX010000012">
    <property type="protein sequence ID" value="MCL6270361.1"/>
    <property type="molecule type" value="Genomic_DNA"/>
</dbReference>
<gene>
    <name evidence="6" type="ORF">M3P05_10560</name>
</gene>
<organism evidence="6 7">
    <name type="scientific">Parendozoicomonas callyspongiae</name>
    <dbReference type="NCBI Taxonomy" id="2942213"/>
    <lineage>
        <taxon>Bacteria</taxon>
        <taxon>Pseudomonadati</taxon>
        <taxon>Pseudomonadota</taxon>
        <taxon>Gammaproteobacteria</taxon>
        <taxon>Oceanospirillales</taxon>
        <taxon>Endozoicomonadaceae</taxon>
        <taxon>Parendozoicomonas</taxon>
    </lineage>
</organism>
<dbReference type="PROSITE" id="PS50977">
    <property type="entry name" value="HTH_TETR_2"/>
    <property type="match status" value="1"/>
</dbReference>
<dbReference type="PANTHER" id="PTHR47506:SF1">
    <property type="entry name" value="HTH-TYPE TRANSCRIPTIONAL REGULATOR YJDC"/>
    <property type="match status" value="1"/>
</dbReference>
<feature type="domain" description="HTH tetR-type" evidence="5">
    <location>
        <begin position="6"/>
        <end position="66"/>
    </location>
</feature>
<keyword evidence="2 4" id="KW-0238">DNA-binding</keyword>
<dbReference type="InterPro" id="IPR009057">
    <property type="entry name" value="Homeodomain-like_sf"/>
</dbReference>
<dbReference type="PRINTS" id="PR00455">
    <property type="entry name" value="HTHTETR"/>
</dbReference>
<comment type="caution">
    <text evidence="6">The sequence shown here is derived from an EMBL/GenBank/DDBJ whole genome shotgun (WGS) entry which is preliminary data.</text>
</comment>
<feature type="DNA-binding region" description="H-T-H motif" evidence="4">
    <location>
        <begin position="29"/>
        <end position="48"/>
    </location>
</feature>
<sequence length="184" mass="21079">MGRSTGFDRSDVLERAMDLFWRNGFSETSLRQLEEATGLNPGSIYYHFHNKSQMFQAVLIHYIENRLLSRLAFYMNRHAPLESLRLFFTTSYRQEDVKNYRCGCLLVLALTESHRNTLAPILKEALGRVEQGFSMALEAGGCDPSTSRMLLDSYIALQLSGHLLSSRKNLDQYVKEIFARLATT</sequence>